<evidence type="ECO:0000313" key="2">
    <source>
        <dbReference type="EMBL" id="KAK8978466.1"/>
    </source>
</evidence>
<protein>
    <submittedName>
        <fullName evidence="2">Uncharacterized protein</fullName>
    </submittedName>
</protein>
<reference evidence="2 3" key="1">
    <citation type="journal article" date="2024" name="G3 (Bethesda)">
        <title>Genome assembly of Hibiscus sabdariffa L. provides insights into metabolisms of medicinal natural products.</title>
        <authorList>
            <person name="Kim T."/>
        </authorList>
    </citation>
    <scope>NUCLEOTIDE SEQUENCE [LARGE SCALE GENOMIC DNA]</scope>
    <source>
        <strain evidence="2">TK-2024</strain>
        <tissue evidence="2">Old leaves</tissue>
    </source>
</reference>
<organism evidence="2 3">
    <name type="scientific">Hibiscus sabdariffa</name>
    <name type="common">roselle</name>
    <dbReference type="NCBI Taxonomy" id="183260"/>
    <lineage>
        <taxon>Eukaryota</taxon>
        <taxon>Viridiplantae</taxon>
        <taxon>Streptophyta</taxon>
        <taxon>Embryophyta</taxon>
        <taxon>Tracheophyta</taxon>
        <taxon>Spermatophyta</taxon>
        <taxon>Magnoliopsida</taxon>
        <taxon>eudicotyledons</taxon>
        <taxon>Gunneridae</taxon>
        <taxon>Pentapetalae</taxon>
        <taxon>rosids</taxon>
        <taxon>malvids</taxon>
        <taxon>Malvales</taxon>
        <taxon>Malvaceae</taxon>
        <taxon>Malvoideae</taxon>
        <taxon>Hibiscus</taxon>
    </lineage>
</organism>
<accession>A0ABR2NQX1</accession>
<proteinExistence type="predicted"/>
<sequence length="218" mass="22601">MQPQKVMGDRPATRGGGHGSRFEVLNVTNVESELVVDNVVNKLRDVVINLGPSLSAKGKMVGVQGVGSSKGADLASLVPAAGKDGKMGSRGKSVKVASTGKVVPAITSLHVASHTTVHVTDEGRDDAVGELVDRSFLGPIRKGGVKGAHQFNPKISAQQGQKVAKKDPRPSLGVTSELGRSVLTLGNGQIDATVGDVPHEQNIGSDFVKLVQEVPTHV</sequence>
<keyword evidence="3" id="KW-1185">Reference proteome</keyword>
<dbReference type="EMBL" id="JBBPBN010000112">
    <property type="protein sequence ID" value="KAK8978466.1"/>
    <property type="molecule type" value="Genomic_DNA"/>
</dbReference>
<evidence type="ECO:0000256" key="1">
    <source>
        <dbReference type="SAM" id="MobiDB-lite"/>
    </source>
</evidence>
<evidence type="ECO:0000313" key="3">
    <source>
        <dbReference type="Proteomes" id="UP001396334"/>
    </source>
</evidence>
<name>A0ABR2NQX1_9ROSI</name>
<gene>
    <name evidence="2" type="ORF">V6N11_008776</name>
</gene>
<feature type="region of interest" description="Disordered" evidence="1">
    <location>
        <begin position="1"/>
        <end position="20"/>
    </location>
</feature>
<comment type="caution">
    <text evidence="2">The sequence shown here is derived from an EMBL/GenBank/DDBJ whole genome shotgun (WGS) entry which is preliminary data.</text>
</comment>
<dbReference type="Proteomes" id="UP001396334">
    <property type="component" value="Unassembled WGS sequence"/>
</dbReference>